<dbReference type="Gene3D" id="1.10.10.10">
    <property type="entry name" value="Winged helix-like DNA-binding domain superfamily/Winged helix DNA-binding domain"/>
    <property type="match status" value="1"/>
</dbReference>
<dbReference type="STRING" id="37928.SAMN04489742_3483"/>
<organism evidence="2 3">
    <name type="scientific">Crystallibacter crystallopoietes</name>
    <dbReference type="NCBI Taxonomy" id="37928"/>
    <lineage>
        <taxon>Bacteria</taxon>
        <taxon>Bacillati</taxon>
        <taxon>Actinomycetota</taxon>
        <taxon>Actinomycetes</taxon>
        <taxon>Micrococcales</taxon>
        <taxon>Micrococcaceae</taxon>
        <taxon>Crystallibacter</taxon>
    </lineage>
</organism>
<dbReference type="Pfam" id="PF03704">
    <property type="entry name" value="BTAD"/>
    <property type="match status" value="1"/>
</dbReference>
<keyword evidence="2" id="KW-0238">DNA-binding</keyword>
<dbReference type="PANTHER" id="PTHR35807">
    <property type="entry name" value="TRANSCRIPTIONAL REGULATOR REDD-RELATED"/>
    <property type="match status" value="1"/>
</dbReference>
<dbReference type="Proteomes" id="UP000181917">
    <property type="component" value="Unassembled WGS sequence"/>
</dbReference>
<dbReference type="InterPro" id="IPR005158">
    <property type="entry name" value="BTAD"/>
</dbReference>
<dbReference type="RefSeq" id="WP_139186810.1">
    <property type="nucleotide sequence ID" value="NZ_FNKH01000002.1"/>
</dbReference>
<dbReference type="SUPFAM" id="SSF48452">
    <property type="entry name" value="TPR-like"/>
    <property type="match status" value="1"/>
</dbReference>
<dbReference type="SMART" id="SM01043">
    <property type="entry name" value="BTAD"/>
    <property type="match status" value="1"/>
</dbReference>
<dbReference type="AlphaFoldDB" id="A0A1H1FJC6"/>
<name>A0A1H1FJC6_9MICC</name>
<evidence type="ECO:0000259" key="1">
    <source>
        <dbReference type="SMART" id="SM01043"/>
    </source>
</evidence>
<protein>
    <submittedName>
        <fullName evidence="2">DNA-binding transcriptional activator of the SARP family</fullName>
    </submittedName>
</protein>
<dbReference type="InterPro" id="IPR011990">
    <property type="entry name" value="TPR-like_helical_dom_sf"/>
</dbReference>
<dbReference type="GO" id="GO:0003677">
    <property type="term" value="F:DNA binding"/>
    <property type="evidence" value="ECO:0007669"/>
    <property type="project" value="UniProtKB-KW"/>
</dbReference>
<accession>A0A1H1FJC6</accession>
<evidence type="ECO:0000313" key="3">
    <source>
        <dbReference type="Proteomes" id="UP000181917"/>
    </source>
</evidence>
<keyword evidence="3" id="KW-1185">Reference proteome</keyword>
<dbReference type="EMBL" id="FNKH01000002">
    <property type="protein sequence ID" value="SDR01025.1"/>
    <property type="molecule type" value="Genomic_DNA"/>
</dbReference>
<evidence type="ECO:0000313" key="2">
    <source>
        <dbReference type="EMBL" id="SDR01025.1"/>
    </source>
</evidence>
<feature type="domain" description="Bacterial transcriptional activator" evidence="1">
    <location>
        <begin position="95"/>
        <end position="226"/>
    </location>
</feature>
<gene>
    <name evidence="2" type="ORF">SAMN04489742_3483</name>
</gene>
<sequence length="227" mass="25826">MATDRPWDLQLVGGWQLHRGGNPVKVALRQQRLIAALALYGRQSRTFLAGLLWPDSSEHQAAGSLRESVFLVNRTLPQLLSSTQDPVDLDEHVSVDVREIKVQAARLEEHANPGLQQSLLEAVQDAELLPGWYEDWVISEQERWQRLRLSVLERLAKQFLLLGRIDPAMEAARAATTIEPLRESAQRLLLQCYLAEGNNAEALRAYQSFRIRLRQEFGVAPRQSFRT</sequence>
<proteinExistence type="predicted"/>
<reference evidence="2 3" key="1">
    <citation type="submission" date="2016-10" db="EMBL/GenBank/DDBJ databases">
        <authorList>
            <person name="de Groot N.N."/>
        </authorList>
    </citation>
    <scope>NUCLEOTIDE SEQUENCE [LARGE SCALE GENOMIC DNA]</scope>
    <source>
        <strain evidence="2 3">DSM 20117</strain>
    </source>
</reference>
<dbReference type="InterPro" id="IPR036388">
    <property type="entry name" value="WH-like_DNA-bd_sf"/>
</dbReference>
<dbReference type="InterPro" id="IPR051677">
    <property type="entry name" value="AfsR-DnrI-RedD_regulator"/>
</dbReference>
<dbReference type="OrthoDB" id="5509004at2"/>
<dbReference type="Gene3D" id="1.25.40.10">
    <property type="entry name" value="Tetratricopeptide repeat domain"/>
    <property type="match status" value="1"/>
</dbReference>